<keyword evidence="8" id="KW-1185">Reference proteome</keyword>
<dbReference type="InterPro" id="IPR009057">
    <property type="entry name" value="Homeodomain-like_sf"/>
</dbReference>
<evidence type="ECO:0000256" key="1">
    <source>
        <dbReference type="ARBA" id="ARBA00023015"/>
    </source>
</evidence>
<comment type="caution">
    <text evidence="7">The sequence shown here is derived from an EMBL/GenBank/DDBJ whole genome shotgun (WGS) entry which is preliminary data.</text>
</comment>
<evidence type="ECO:0000313" key="8">
    <source>
        <dbReference type="Proteomes" id="UP000609879"/>
    </source>
</evidence>
<keyword evidence="3" id="KW-0804">Transcription</keyword>
<dbReference type="PANTHER" id="PTHR47506:SF6">
    <property type="entry name" value="HTH-TYPE TRANSCRIPTIONAL REPRESSOR NEMR"/>
    <property type="match status" value="1"/>
</dbReference>
<dbReference type="PRINTS" id="PR00455">
    <property type="entry name" value="HTHTETR"/>
</dbReference>
<evidence type="ECO:0000256" key="5">
    <source>
        <dbReference type="SAM" id="MobiDB-lite"/>
    </source>
</evidence>
<dbReference type="Pfam" id="PF17937">
    <property type="entry name" value="TetR_C_28"/>
    <property type="match status" value="1"/>
</dbReference>
<gene>
    <name evidence="7" type="ORF">Ade02nite_57960</name>
</gene>
<name>A0ABQ3YB54_9ACTN</name>
<dbReference type="SUPFAM" id="SSF46689">
    <property type="entry name" value="Homeodomain-like"/>
    <property type="match status" value="1"/>
</dbReference>
<feature type="domain" description="HTH tetR-type" evidence="6">
    <location>
        <begin position="36"/>
        <end position="95"/>
    </location>
</feature>
<keyword evidence="2 4" id="KW-0238">DNA-binding</keyword>
<dbReference type="InterPro" id="IPR041479">
    <property type="entry name" value="TetR_CgmR_C"/>
</dbReference>
<evidence type="ECO:0000256" key="3">
    <source>
        <dbReference type="ARBA" id="ARBA00023163"/>
    </source>
</evidence>
<evidence type="ECO:0000259" key="6">
    <source>
        <dbReference type="PROSITE" id="PS50977"/>
    </source>
</evidence>
<accession>A0ABQ3YB54</accession>
<feature type="DNA-binding region" description="H-T-H motif" evidence="4">
    <location>
        <begin position="58"/>
        <end position="77"/>
    </location>
</feature>
<dbReference type="InterPro" id="IPR001647">
    <property type="entry name" value="HTH_TetR"/>
</dbReference>
<sequence length="215" mass="22835">MPPKDRDAGAPPRGRDAGVPPKDRDAGAPLKGRDTARTRRAVLDAAARTVARQGAGVSLDVIAREAGVSKSGLLHHFRSRDELLRALTQDQVDRFVADVRAAVDPADHAPGRLVRAYVKVIFEDLDDEAVVSEHLLLAAALSTVPGVAGILQEDARQWESAFTADGLHPDRVLLITKAADGASLATLYEGGSNPAALERTRDLLLSLSRGEGPFT</sequence>
<organism evidence="7 8">
    <name type="scientific">Paractinoplanes deccanensis</name>
    <dbReference type="NCBI Taxonomy" id="113561"/>
    <lineage>
        <taxon>Bacteria</taxon>
        <taxon>Bacillati</taxon>
        <taxon>Actinomycetota</taxon>
        <taxon>Actinomycetes</taxon>
        <taxon>Micromonosporales</taxon>
        <taxon>Micromonosporaceae</taxon>
        <taxon>Paractinoplanes</taxon>
    </lineage>
</organism>
<evidence type="ECO:0000313" key="7">
    <source>
        <dbReference type="EMBL" id="GID77155.1"/>
    </source>
</evidence>
<evidence type="ECO:0000256" key="2">
    <source>
        <dbReference type="ARBA" id="ARBA00023125"/>
    </source>
</evidence>
<keyword evidence="1" id="KW-0805">Transcription regulation</keyword>
<dbReference type="EMBL" id="BOMI01000115">
    <property type="protein sequence ID" value="GID77155.1"/>
    <property type="molecule type" value="Genomic_DNA"/>
</dbReference>
<dbReference type="Pfam" id="PF00440">
    <property type="entry name" value="TetR_N"/>
    <property type="match status" value="1"/>
</dbReference>
<reference evidence="7 8" key="1">
    <citation type="submission" date="2021-01" db="EMBL/GenBank/DDBJ databases">
        <title>Whole genome shotgun sequence of Actinoplanes deccanensis NBRC 13994.</title>
        <authorList>
            <person name="Komaki H."/>
            <person name="Tamura T."/>
        </authorList>
    </citation>
    <scope>NUCLEOTIDE SEQUENCE [LARGE SCALE GENOMIC DNA]</scope>
    <source>
        <strain evidence="7 8">NBRC 13994</strain>
    </source>
</reference>
<evidence type="ECO:0000256" key="4">
    <source>
        <dbReference type="PROSITE-ProRule" id="PRU00335"/>
    </source>
</evidence>
<proteinExistence type="predicted"/>
<dbReference type="Proteomes" id="UP000609879">
    <property type="component" value="Unassembled WGS sequence"/>
</dbReference>
<protein>
    <submittedName>
        <fullName evidence="7">TetR family transcriptional regulator</fullName>
    </submittedName>
</protein>
<dbReference type="Gene3D" id="1.10.357.10">
    <property type="entry name" value="Tetracycline Repressor, domain 2"/>
    <property type="match status" value="1"/>
</dbReference>
<feature type="region of interest" description="Disordered" evidence="5">
    <location>
        <begin position="1"/>
        <end position="36"/>
    </location>
</feature>
<dbReference type="PANTHER" id="PTHR47506">
    <property type="entry name" value="TRANSCRIPTIONAL REGULATORY PROTEIN"/>
    <property type="match status" value="1"/>
</dbReference>
<dbReference type="PROSITE" id="PS50977">
    <property type="entry name" value="HTH_TETR_2"/>
    <property type="match status" value="1"/>
</dbReference>